<dbReference type="Gene3D" id="3.40.50.1000">
    <property type="entry name" value="HAD superfamily/HAD-like"/>
    <property type="match status" value="1"/>
</dbReference>
<evidence type="ECO:0000313" key="2">
    <source>
        <dbReference type="Proteomes" id="UP000316733"/>
    </source>
</evidence>
<organism evidence="1 2">
    <name type="scientific">Pseudomonas phage vB_PaeM_PA5oct</name>
    <dbReference type="NCBI Taxonomy" id="2163605"/>
    <lineage>
        <taxon>Viruses</taxon>
        <taxon>Duplodnaviria</taxon>
        <taxon>Heunggongvirae</taxon>
        <taxon>Uroviricota</taxon>
        <taxon>Caudoviricetes</taxon>
        <taxon>Arenbergviridae</taxon>
        <taxon>Wroclawvirus</taxon>
        <taxon>Wroclawvirus PA5oct</taxon>
    </lineage>
</organism>
<dbReference type="SUPFAM" id="SSF56784">
    <property type="entry name" value="HAD-like"/>
    <property type="match status" value="1"/>
</dbReference>
<name>A0A4Y5JU69_9CAUD</name>
<dbReference type="InterPro" id="IPR036412">
    <property type="entry name" value="HAD-like_sf"/>
</dbReference>
<protein>
    <submittedName>
        <fullName evidence="1">Uncharacterized protein</fullName>
    </submittedName>
</protein>
<dbReference type="InterPro" id="IPR023214">
    <property type="entry name" value="HAD_sf"/>
</dbReference>
<proteinExistence type="predicted"/>
<evidence type="ECO:0000313" key="1">
    <source>
        <dbReference type="EMBL" id="QCG76174.1"/>
    </source>
</evidence>
<gene>
    <name evidence="1" type="ORF">EST35_0293</name>
</gene>
<reference evidence="2" key="1">
    <citation type="journal article" date="2020" name="bioRxiv">
        <title>Integrative omics analysis of Pseudomonas aeruginosa virus PA5oct highlights the molecular complexity of jumbo phages.</title>
        <authorList>
            <person name="Lood C."/>
            <person name="Danis-Wlodarczyk K."/>
            <person name="Blasdel B.G."/>
            <person name="Jang H.B."/>
            <person name="Vandenheuvel D."/>
            <person name="Briers Y."/>
            <person name="Noben J.-P."/>
            <person name="van Noort V."/>
            <person name="Drulis-Kawa Z."/>
            <person name="Lavigne R."/>
        </authorList>
    </citation>
    <scope>NUCLEOTIDE SEQUENCE [LARGE SCALE GENOMIC DNA]</scope>
</reference>
<sequence>MSNNLILVDVDGVLLKWYPEFLNFLKSKNLIPQDSNIVASTYDMASDLKLDKDAINELITEFNNSSAMRYLSPMDNAVDAINKLKDKGFSFVAISSLSGKEHALDNRKYNISEVFGKEVFDEVHCIEPGLSKEELLKKYSKDAILWIEDHPGNAELGHKLGIRTVLALHPHNTNVKTSKNIIRIDIDKLWTEIENIVN</sequence>
<dbReference type="EMBL" id="MK797984">
    <property type="protein sequence ID" value="QCG76174.1"/>
    <property type="molecule type" value="Genomic_DNA"/>
</dbReference>
<keyword evidence="2" id="KW-1185">Reference proteome</keyword>
<accession>A0A4Y5JU69</accession>
<dbReference type="Proteomes" id="UP000316733">
    <property type="component" value="Segment"/>
</dbReference>